<keyword evidence="3" id="KW-0687">Ribonucleoprotein</keyword>
<feature type="domain" description="Large ribosomal subunit protein uL24 C-terminal" evidence="4">
    <location>
        <begin position="30"/>
        <end position="94"/>
    </location>
</feature>
<dbReference type="GO" id="GO:1990904">
    <property type="term" value="C:ribonucleoprotein complex"/>
    <property type="evidence" value="ECO:0007669"/>
    <property type="project" value="UniProtKB-KW"/>
</dbReference>
<dbReference type="InterPro" id="IPR057264">
    <property type="entry name" value="Ribosomal_uL24_C"/>
</dbReference>
<dbReference type="VEuPathDB" id="VectorBase:GPPI051285"/>
<dbReference type="Gene3D" id="2.30.30.30">
    <property type="match status" value="1"/>
</dbReference>
<evidence type="ECO:0000256" key="3">
    <source>
        <dbReference type="ARBA" id="ARBA00023274"/>
    </source>
</evidence>
<reference evidence="5" key="2">
    <citation type="submission" date="2020-05" db="UniProtKB">
        <authorList>
            <consortium name="EnsemblMetazoa"/>
        </authorList>
    </citation>
    <scope>IDENTIFICATION</scope>
    <source>
        <strain evidence="5">IAEA</strain>
    </source>
</reference>
<accession>A0A1B0C7G5</accession>
<reference evidence="6" key="1">
    <citation type="submission" date="2015-01" db="EMBL/GenBank/DDBJ databases">
        <authorList>
            <person name="Aksoy S."/>
            <person name="Warren W."/>
            <person name="Wilson R.K."/>
        </authorList>
    </citation>
    <scope>NUCLEOTIDE SEQUENCE [LARGE SCALE GENOMIC DNA]</scope>
    <source>
        <strain evidence="6">IAEA</strain>
    </source>
</reference>
<evidence type="ECO:0000259" key="4">
    <source>
        <dbReference type="Pfam" id="PF17136"/>
    </source>
</evidence>
<dbReference type="GO" id="GO:0005840">
    <property type="term" value="C:ribosome"/>
    <property type="evidence" value="ECO:0007669"/>
    <property type="project" value="UniProtKB-KW"/>
</dbReference>
<dbReference type="GO" id="GO:0003735">
    <property type="term" value="F:structural constituent of ribosome"/>
    <property type="evidence" value="ECO:0007669"/>
    <property type="project" value="InterPro"/>
</dbReference>
<proteinExistence type="inferred from homology"/>
<sequence length="95" mass="10639">MTKLSVGKYKGKKGKVKKIIDAKKAIVSGINIVKKNQKSDPNKQQTGGFIEKEQPISLSNLGIFNSDTKKLDRIGFINKNGIKHRIFKSNKKLIK</sequence>
<dbReference type="Pfam" id="PF17136">
    <property type="entry name" value="ribosomal_L24"/>
    <property type="match status" value="1"/>
</dbReference>
<dbReference type="InterPro" id="IPR014722">
    <property type="entry name" value="Rib_uL2_dom2"/>
</dbReference>
<organism evidence="5 6">
    <name type="scientific">Glossina palpalis gambiensis</name>
    <dbReference type="NCBI Taxonomy" id="67801"/>
    <lineage>
        <taxon>Eukaryota</taxon>
        <taxon>Metazoa</taxon>
        <taxon>Ecdysozoa</taxon>
        <taxon>Arthropoda</taxon>
        <taxon>Hexapoda</taxon>
        <taxon>Insecta</taxon>
        <taxon>Pterygota</taxon>
        <taxon>Neoptera</taxon>
        <taxon>Endopterygota</taxon>
        <taxon>Diptera</taxon>
        <taxon>Brachycera</taxon>
        <taxon>Muscomorpha</taxon>
        <taxon>Hippoboscoidea</taxon>
        <taxon>Glossinidae</taxon>
        <taxon>Glossina</taxon>
    </lineage>
</organism>
<dbReference type="EnsemblMetazoa" id="GPPI051285-RA">
    <property type="protein sequence ID" value="GPPI051285-PA"/>
    <property type="gene ID" value="GPPI051285"/>
</dbReference>
<dbReference type="EMBL" id="JXJN01028426">
    <property type="status" value="NOT_ANNOTATED_CDS"/>
    <property type="molecule type" value="Genomic_DNA"/>
</dbReference>
<protein>
    <recommendedName>
        <fullName evidence="4">Large ribosomal subunit protein uL24 C-terminal domain-containing protein</fullName>
    </recommendedName>
</protein>
<keyword evidence="2" id="KW-0689">Ribosomal protein</keyword>
<dbReference type="NCBIfam" id="TIGR01079">
    <property type="entry name" value="rplX_bact"/>
    <property type="match status" value="1"/>
</dbReference>
<evidence type="ECO:0000313" key="5">
    <source>
        <dbReference type="EnsemblMetazoa" id="GPPI051285-PA"/>
    </source>
</evidence>
<name>A0A1B0C7G5_9MUSC</name>
<evidence type="ECO:0000313" key="6">
    <source>
        <dbReference type="Proteomes" id="UP000092460"/>
    </source>
</evidence>
<evidence type="ECO:0000256" key="2">
    <source>
        <dbReference type="ARBA" id="ARBA00022980"/>
    </source>
</evidence>
<dbReference type="PANTHER" id="PTHR12903">
    <property type="entry name" value="MITOCHONDRIAL RIBOSOMAL PROTEIN L24"/>
    <property type="match status" value="1"/>
</dbReference>
<comment type="similarity">
    <text evidence="1">Belongs to the universal ribosomal protein uL24 family.</text>
</comment>
<dbReference type="SUPFAM" id="SSF50104">
    <property type="entry name" value="Translation proteins SH3-like domain"/>
    <property type="match status" value="1"/>
</dbReference>
<keyword evidence="6" id="KW-1185">Reference proteome</keyword>
<evidence type="ECO:0000256" key="1">
    <source>
        <dbReference type="ARBA" id="ARBA00010618"/>
    </source>
</evidence>
<dbReference type="InterPro" id="IPR008991">
    <property type="entry name" value="Translation_prot_SH3-like_sf"/>
</dbReference>
<dbReference type="GO" id="GO:0006412">
    <property type="term" value="P:translation"/>
    <property type="evidence" value="ECO:0007669"/>
    <property type="project" value="InterPro"/>
</dbReference>
<dbReference type="AlphaFoldDB" id="A0A1B0C7G5"/>
<dbReference type="Proteomes" id="UP000092460">
    <property type="component" value="Unassembled WGS sequence"/>
</dbReference>
<dbReference type="InterPro" id="IPR003256">
    <property type="entry name" value="Ribosomal_uL24"/>
</dbReference>